<dbReference type="AlphaFoldDB" id="A0A9W9HSC9"/>
<reference evidence="1" key="1">
    <citation type="submission" date="2022-11" db="EMBL/GenBank/DDBJ databases">
        <authorList>
            <person name="Petersen C."/>
        </authorList>
    </citation>
    <scope>NUCLEOTIDE SEQUENCE</scope>
    <source>
        <strain evidence="1">IBT 21917</strain>
    </source>
</reference>
<dbReference type="EMBL" id="JAPQKO010000006">
    <property type="protein sequence ID" value="KAJ5155465.1"/>
    <property type="molecule type" value="Genomic_DNA"/>
</dbReference>
<proteinExistence type="predicted"/>
<dbReference type="Proteomes" id="UP001146351">
    <property type="component" value="Unassembled WGS sequence"/>
</dbReference>
<comment type="caution">
    <text evidence="1">The sequence shown here is derived from an EMBL/GenBank/DDBJ whole genome shotgun (WGS) entry which is preliminary data.</text>
</comment>
<gene>
    <name evidence="1" type="ORF">N7492_008268</name>
</gene>
<evidence type="ECO:0000313" key="1">
    <source>
        <dbReference type="EMBL" id="KAJ5155465.1"/>
    </source>
</evidence>
<organism evidence="1 2">
    <name type="scientific">Penicillium capsulatum</name>
    <dbReference type="NCBI Taxonomy" id="69766"/>
    <lineage>
        <taxon>Eukaryota</taxon>
        <taxon>Fungi</taxon>
        <taxon>Dikarya</taxon>
        <taxon>Ascomycota</taxon>
        <taxon>Pezizomycotina</taxon>
        <taxon>Eurotiomycetes</taxon>
        <taxon>Eurotiomycetidae</taxon>
        <taxon>Eurotiales</taxon>
        <taxon>Aspergillaceae</taxon>
        <taxon>Penicillium</taxon>
    </lineage>
</organism>
<evidence type="ECO:0000313" key="2">
    <source>
        <dbReference type="Proteomes" id="UP001146351"/>
    </source>
</evidence>
<accession>A0A9W9HSC9</accession>
<keyword evidence="2" id="KW-1185">Reference proteome</keyword>
<protein>
    <submittedName>
        <fullName evidence="1">Uncharacterized protein</fullName>
    </submittedName>
</protein>
<sequence>MKDEGILDTAKDLVTKAQFAQGWTRVLGEGNPYYYIALFFAQLRNLQSIRLDYVLARNYGYLGHTLKHALLTAPADILSSFNKLAVVEYDGYLPANFHIANPGGTNLYLRPEPWCQTSLAWFLLPSLQSLEARVEDRELRDLLTMVKGPNARTHNLAHLRRLVIRGCRAKEKRIAELLSLTRSITSLHLGLDSWYSRDGQASMKPLTDGTTLLKSLFNLKGTLRDLSIGLNLLSTQVTDSNSLKVCLAPFYGF</sequence>
<name>A0A9W9HSC9_9EURO</name>
<reference evidence="1" key="2">
    <citation type="journal article" date="2023" name="IMA Fungus">
        <title>Comparative genomic study of the Penicillium genus elucidates a diverse pangenome and 15 lateral gene transfer events.</title>
        <authorList>
            <person name="Petersen C."/>
            <person name="Sorensen T."/>
            <person name="Nielsen M.R."/>
            <person name="Sondergaard T.E."/>
            <person name="Sorensen J.L."/>
            <person name="Fitzpatrick D.A."/>
            <person name="Frisvad J.C."/>
            <person name="Nielsen K.L."/>
        </authorList>
    </citation>
    <scope>NUCLEOTIDE SEQUENCE</scope>
    <source>
        <strain evidence="1">IBT 21917</strain>
    </source>
</reference>